<proteinExistence type="predicted"/>
<dbReference type="PANTHER" id="PTHR42839:SF2">
    <property type="entry name" value="ISOCHORISMATE SYNTHASE ENTC"/>
    <property type="match status" value="1"/>
</dbReference>
<comment type="caution">
    <text evidence="2">The sequence shown here is derived from an EMBL/GenBank/DDBJ whole genome shotgun (WGS) entry which is preliminary data.</text>
</comment>
<dbReference type="RefSeq" id="WP_114304379.1">
    <property type="nucleotide sequence ID" value="NZ_QPIE01000007.1"/>
</dbReference>
<dbReference type="Gene3D" id="3.60.120.10">
    <property type="entry name" value="Anthranilate synthase"/>
    <property type="match status" value="1"/>
</dbReference>
<evidence type="ECO:0000259" key="1">
    <source>
        <dbReference type="Pfam" id="PF00425"/>
    </source>
</evidence>
<dbReference type="OrthoDB" id="9806579at2"/>
<protein>
    <recommendedName>
        <fullName evidence="1">Chorismate-utilising enzyme C-terminal domain-containing protein</fullName>
    </recommendedName>
</protein>
<accession>A0A368MVS8</accession>
<dbReference type="InterPro" id="IPR015890">
    <property type="entry name" value="Chorismate_C"/>
</dbReference>
<dbReference type="InterPro" id="IPR005801">
    <property type="entry name" value="ADC_synthase"/>
</dbReference>
<organism evidence="2 3">
    <name type="scientific">Chryseobacterium lacus</name>
    <dbReference type="NCBI Taxonomy" id="2058346"/>
    <lineage>
        <taxon>Bacteria</taxon>
        <taxon>Pseudomonadati</taxon>
        <taxon>Bacteroidota</taxon>
        <taxon>Flavobacteriia</taxon>
        <taxon>Flavobacteriales</taxon>
        <taxon>Weeksellaceae</taxon>
        <taxon>Chryseobacterium group</taxon>
        <taxon>Chryseobacterium</taxon>
    </lineage>
</organism>
<dbReference type="EMBL" id="QPIE01000007">
    <property type="protein sequence ID" value="RCU42278.1"/>
    <property type="molecule type" value="Genomic_DNA"/>
</dbReference>
<feature type="domain" description="Chorismate-utilising enzyme C-terminal" evidence="1">
    <location>
        <begin position="72"/>
        <end position="317"/>
    </location>
</feature>
<dbReference type="AlphaFoldDB" id="A0A368MVS8"/>
<sequence>MILFRFPFGDDFYTLNKDSENPAVHFFPFDEAETINFKGSIAIISEEKVISDPLFTDEINSVIPKKFQREKKDHYIQKLQEVIAFIKQNQLSKLVISRRKTVDYSVISSAKKLDLSCSFLQLCQNYPNAFVYLFHQNGICWMGAFSELLGKFNKKTSEFETMSLAGTLPVNENWTSKEIEEQWPVTDYISTILKKFSANVQQSGTYDHHSGNIKHLRTDFKMKTEAQYLNEIISELHPTPAVCGIPKEFCKKAILGFEAVPRELYSGYIRIETETEIQFFVNLRCAQFFRNGAILYVGGGITAKSNPDDEWRETELKSEAILKNLVTA</sequence>
<reference evidence="2 3" key="1">
    <citation type="submission" date="2018-07" db="EMBL/GenBank/DDBJ databases">
        <title>Chryseobacterium lacus sp. nov., isolated from lake water.</title>
        <authorList>
            <person name="Li C.-M."/>
        </authorList>
    </citation>
    <scope>NUCLEOTIDE SEQUENCE [LARGE SCALE GENOMIC DNA]</scope>
    <source>
        <strain evidence="2 3">YLOS41</strain>
    </source>
</reference>
<name>A0A368MVS8_9FLAO</name>
<dbReference type="SUPFAM" id="SSF56322">
    <property type="entry name" value="ADC synthase"/>
    <property type="match status" value="1"/>
</dbReference>
<dbReference type="Proteomes" id="UP000252172">
    <property type="component" value="Unassembled WGS sequence"/>
</dbReference>
<keyword evidence="3" id="KW-1185">Reference proteome</keyword>
<gene>
    <name evidence="2" type="ORF">DQ356_10135</name>
</gene>
<evidence type="ECO:0000313" key="3">
    <source>
        <dbReference type="Proteomes" id="UP000252172"/>
    </source>
</evidence>
<evidence type="ECO:0000313" key="2">
    <source>
        <dbReference type="EMBL" id="RCU42278.1"/>
    </source>
</evidence>
<dbReference type="Pfam" id="PF00425">
    <property type="entry name" value="Chorismate_bind"/>
    <property type="match status" value="1"/>
</dbReference>
<dbReference type="PANTHER" id="PTHR42839">
    <property type="entry name" value="ISOCHORISMATE SYNTHASE ENTC"/>
    <property type="match status" value="1"/>
</dbReference>